<keyword evidence="2" id="KW-1185">Reference proteome</keyword>
<protein>
    <submittedName>
        <fullName evidence="1">Uncharacterized protein</fullName>
    </submittedName>
</protein>
<name>A0ACB8A719_9AGAM</name>
<proteinExistence type="predicted"/>
<comment type="caution">
    <text evidence="1">The sequence shown here is derived from an EMBL/GenBank/DDBJ whole genome shotgun (WGS) entry which is preliminary data.</text>
</comment>
<evidence type="ECO:0000313" key="1">
    <source>
        <dbReference type="EMBL" id="KAH7909027.1"/>
    </source>
</evidence>
<gene>
    <name evidence="1" type="ORF">BJ138DRAFT_1127985</name>
</gene>
<reference evidence="1" key="1">
    <citation type="journal article" date="2021" name="New Phytol.">
        <title>Evolutionary innovations through gain and loss of genes in the ectomycorrhizal Boletales.</title>
        <authorList>
            <person name="Wu G."/>
            <person name="Miyauchi S."/>
            <person name="Morin E."/>
            <person name="Kuo A."/>
            <person name="Drula E."/>
            <person name="Varga T."/>
            <person name="Kohler A."/>
            <person name="Feng B."/>
            <person name="Cao Y."/>
            <person name="Lipzen A."/>
            <person name="Daum C."/>
            <person name="Hundley H."/>
            <person name="Pangilinan J."/>
            <person name="Johnson J."/>
            <person name="Barry K."/>
            <person name="LaButti K."/>
            <person name="Ng V."/>
            <person name="Ahrendt S."/>
            <person name="Min B."/>
            <person name="Choi I.G."/>
            <person name="Park H."/>
            <person name="Plett J.M."/>
            <person name="Magnuson J."/>
            <person name="Spatafora J.W."/>
            <person name="Nagy L.G."/>
            <person name="Henrissat B."/>
            <person name="Grigoriev I.V."/>
            <person name="Yang Z.L."/>
            <person name="Xu J."/>
            <person name="Martin F.M."/>
        </authorList>
    </citation>
    <scope>NUCLEOTIDE SEQUENCE</scope>
    <source>
        <strain evidence="1">ATCC 28755</strain>
    </source>
</reference>
<dbReference type="Proteomes" id="UP000790377">
    <property type="component" value="Unassembled WGS sequence"/>
</dbReference>
<organism evidence="1 2">
    <name type="scientific">Hygrophoropsis aurantiaca</name>
    <dbReference type="NCBI Taxonomy" id="72124"/>
    <lineage>
        <taxon>Eukaryota</taxon>
        <taxon>Fungi</taxon>
        <taxon>Dikarya</taxon>
        <taxon>Basidiomycota</taxon>
        <taxon>Agaricomycotina</taxon>
        <taxon>Agaricomycetes</taxon>
        <taxon>Agaricomycetidae</taxon>
        <taxon>Boletales</taxon>
        <taxon>Coniophorineae</taxon>
        <taxon>Hygrophoropsidaceae</taxon>
        <taxon>Hygrophoropsis</taxon>
    </lineage>
</organism>
<sequence>MSIAHRLFCELRPLVHMLEEPLGKSTAAYGIPARALLDDPFFAFPNAACPAVDVTEHRDKYIVEADLPGVKREDVVVRIGDYGRSVTIEGKTSSQVAEETTEPTFNAAPDSGKQGTHDQSSAKGDGGYHSAAGKSAFNQTLIYKQLDILAYSLASSSSRVSAKLKDGLLTLTALKGGEKGTVDVEVQ</sequence>
<accession>A0ACB8A719</accession>
<dbReference type="EMBL" id="MU267783">
    <property type="protein sequence ID" value="KAH7909027.1"/>
    <property type="molecule type" value="Genomic_DNA"/>
</dbReference>
<evidence type="ECO:0000313" key="2">
    <source>
        <dbReference type="Proteomes" id="UP000790377"/>
    </source>
</evidence>